<feature type="compositionally biased region" description="Low complexity" evidence="1">
    <location>
        <begin position="118"/>
        <end position="136"/>
    </location>
</feature>
<evidence type="ECO:0000256" key="2">
    <source>
        <dbReference type="SAM" id="Phobius"/>
    </source>
</evidence>
<feature type="transmembrane region" description="Helical" evidence="2">
    <location>
        <begin position="20"/>
        <end position="41"/>
    </location>
</feature>
<keyword evidence="2" id="KW-0472">Membrane</keyword>
<name>A0A5C3N549_9AGAM</name>
<accession>A0A5C3N549</accession>
<keyword evidence="2" id="KW-1133">Transmembrane helix</keyword>
<protein>
    <submittedName>
        <fullName evidence="3">Uncharacterized protein</fullName>
    </submittedName>
</protein>
<proteinExistence type="predicted"/>
<reference evidence="3 4" key="1">
    <citation type="journal article" date="2019" name="Nat. Ecol. Evol.">
        <title>Megaphylogeny resolves global patterns of mushroom evolution.</title>
        <authorList>
            <person name="Varga T."/>
            <person name="Krizsan K."/>
            <person name="Foldi C."/>
            <person name="Dima B."/>
            <person name="Sanchez-Garcia M."/>
            <person name="Sanchez-Ramirez S."/>
            <person name="Szollosi G.J."/>
            <person name="Szarkandi J.G."/>
            <person name="Papp V."/>
            <person name="Albert L."/>
            <person name="Andreopoulos W."/>
            <person name="Angelini C."/>
            <person name="Antonin V."/>
            <person name="Barry K.W."/>
            <person name="Bougher N.L."/>
            <person name="Buchanan P."/>
            <person name="Buyck B."/>
            <person name="Bense V."/>
            <person name="Catcheside P."/>
            <person name="Chovatia M."/>
            <person name="Cooper J."/>
            <person name="Damon W."/>
            <person name="Desjardin D."/>
            <person name="Finy P."/>
            <person name="Geml J."/>
            <person name="Haridas S."/>
            <person name="Hughes K."/>
            <person name="Justo A."/>
            <person name="Karasinski D."/>
            <person name="Kautmanova I."/>
            <person name="Kiss B."/>
            <person name="Kocsube S."/>
            <person name="Kotiranta H."/>
            <person name="LaButti K.M."/>
            <person name="Lechner B.E."/>
            <person name="Liimatainen K."/>
            <person name="Lipzen A."/>
            <person name="Lukacs Z."/>
            <person name="Mihaltcheva S."/>
            <person name="Morgado L.N."/>
            <person name="Niskanen T."/>
            <person name="Noordeloos M.E."/>
            <person name="Ohm R.A."/>
            <person name="Ortiz-Santana B."/>
            <person name="Ovrebo C."/>
            <person name="Racz N."/>
            <person name="Riley R."/>
            <person name="Savchenko A."/>
            <person name="Shiryaev A."/>
            <person name="Soop K."/>
            <person name="Spirin V."/>
            <person name="Szebenyi C."/>
            <person name="Tomsovsky M."/>
            <person name="Tulloss R.E."/>
            <person name="Uehling J."/>
            <person name="Grigoriev I.V."/>
            <person name="Vagvolgyi C."/>
            <person name="Papp T."/>
            <person name="Martin F.M."/>
            <person name="Miettinen O."/>
            <person name="Hibbett D.S."/>
            <person name="Nagy L.G."/>
        </authorList>
    </citation>
    <scope>NUCLEOTIDE SEQUENCE [LARGE SCALE GENOMIC DNA]</scope>
    <source>
        <strain evidence="3 4">OMC1185</strain>
    </source>
</reference>
<keyword evidence="4" id="KW-1185">Reference proteome</keyword>
<evidence type="ECO:0000256" key="1">
    <source>
        <dbReference type="SAM" id="MobiDB-lite"/>
    </source>
</evidence>
<evidence type="ECO:0000313" key="4">
    <source>
        <dbReference type="Proteomes" id="UP000305948"/>
    </source>
</evidence>
<dbReference type="EMBL" id="ML213509">
    <property type="protein sequence ID" value="TFK52403.1"/>
    <property type="molecule type" value="Genomic_DNA"/>
</dbReference>
<organism evidence="3 4">
    <name type="scientific">Heliocybe sulcata</name>
    <dbReference type="NCBI Taxonomy" id="5364"/>
    <lineage>
        <taxon>Eukaryota</taxon>
        <taxon>Fungi</taxon>
        <taxon>Dikarya</taxon>
        <taxon>Basidiomycota</taxon>
        <taxon>Agaricomycotina</taxon>
        <taxon>Agaricomycetes</taxon>
        <taxon>Gloeophyllales</taxon>
        <taxon>Gloeophyllaceae</taxon>
        <taxon>Heliocybe</taxon>
    </lineage>
</organism>
<evidence type="ECO:0000313" key="3">
    <source>
        <dbReference type="EMBL" id="TFK52403.1"/>
    </source>
</evidence>
<sequence>MWPCSPYYGCHGPGLYGSRLIGIVLGSIIAALLCLLGCWFINRRRRRRHFAEAAVRENDIPHTAPWSPPWPVTNRVAWYGSPDMVYAGSPLQSPPYARYQPPSSVSSGPLPPLPSPIYTPSSRSSHGSGHFVGGFRMTADSHGGH</sequence>
<feature type="region of interest" description="Disordered" evidence="1">
    <location>
        <begin position="97"/>
        <end position="145"/>
    </location>
</feature>
<dbReference type="OrthoDB" id="10500247at2759"/>
<keyword evidence="2" id="KW-0812">Transmembrane</keyword>
<gene>
    <name evidence="3" type="ORF">OE88DRAFT_1398851</name>
</gene>
<dbReference type="AlphaFoldDB" id="A0A5C3N549"/>
<dbReference type="Proteomes" id="UP000305948">
    <property type="component" value="Unassembled WGS sequence"/>
</dbReference>